<dbReference type="Gene3D" id="3.80.10.10">
    <property type="entry name" value="Ribonuclease Inhibitor"/>
    <property type="match status" value="3"/>
</dbReference>
<evidence type="ECO:0000256" key="6">
    <source>
        <dbReference type="ARBA" id="ARBA00022737"/>
    </source>
</evidence>
<evidence type="ECO:0000256" key="11">
    <source>
        <dbReference type="SAM" id="Phobius"/>
    </source>
</evidence>
<feature type="signal peptide" evidence="12">
    <location>
        <begin position="1"/>
        <end position="23"/>
    </location>
</feature>
<dbReference type="SUPFAM" id="SSF52047">
    <property type="entry name" value="RNI-like"/>
    <property type="match status" value="1"/>
</dbReference>
<dbReference type="AlphaFoldDB" id="A0A8W8J6P7"/>
<evidence type="ECO:0000256" key="10">
    <source>
        <dbReference type="ARBA" id="ARBA00023180"/>
    </source>
</evidence>
<evidence type="ECO:0000256" key="9">
    <source>
        <dbReference type="ARBA" id="ARBA00023170"/>
    </source>
</evidence>
<evidence type="ECO:0000256" key="7">
    <source>
        <dbReference type="ARBA" id="ARBA00022989"/>
    </source>
</evidence>
<dbReference type="EnsemblMetazoa" id="G17289.1">
    <property type="protein sequence ID" value="G17289.1:cds"/>
    <property type="gene ID" value="G17289"/>
</dbReference>
<dbReference type="SMART" id="SM00365">
    <property type="entry name" value="LRR_SD22"/>
    <property type="match status" value="7"/>
</dbReference>
<evidence type="ECO:0000256" key="3">
    <source>
        <dbReference type="ARBA" id="ARBA00022614"/>
    </source>
</evidence>
<dbReference type="Gene3D" id="3.40.50.10140">
    <property type="entry name" value="Toll/interleukin-1 receptor homology (TIR) domain"/>
    <property type="match status" value="1"/>
</dbReference>
<dbReference type="InterPro" id="IPR003591">
    <property type="entry name" value="Leu-rich_rpt_typical-subtyp"/>
</dbReference>
<sequence length="737" mass="84560">MGKYLSLGLLLLSIVSMIPEARNKESKCKIRTEKEGIIIDCSRLQLENIPNICDHENTTSNLDVTTSEAVSPEKIVKLDLSHNVIRSTGNNSFYCLVNLQELNLEGNKIELNLDNYYPGLFLPLVSLVCLNLKNNSKNGTVNDTVFAELINLQNLKIDAPKGIVFGKRFSNLKSLETLNVSGKTGHCDLNRIGHETFENLQHIRVLDLSACNIKYVESGSFGMMDNLTFLSLSFNKELGFQSLQNVTNGLQDTNIQFLHLENIRCLVGPGTELCVPHLAPLANTSLKELNLAGNRLNWMEKSVLSNLPKSLERMSLAHNRLSLGWYSFEYRLLKNLTVFNISFQLNPPSIVDKLTENCNEIPDFFRCSAAYFPMFNASEQLDQSLLQNKRKDKTIRKKSKPTITFYIPPKLETVYWTSSRLFGTLGSFGFYPSSLKRIYMQNNIWFNWIGPVHGFENVTDMDLSRNFCDNISTVFLSNFISLKTLNISENFLGRSLSLDYLGETFRNLKSLETIDLSFNVIEFLHRNMFLNSSKLQRLVVDNNKLFKWEVKTNHMKNLSLLDLSDNRLTNLEESAMQDLETLFFSGNPKLLIDLNNNRLSCSCRNLVFLTWLRSYKSRFINYENYTCMEDSSNLDLSIDTLKTDCKSYLLWYIIGSISGTLFVSLVISFSIYKNRWKIRYLRYIANKKFHGYQRLPLTSGGEFEYDAYVSYSVKDVSFIKNEMVPNLEERFGLKLAI</sequence>
<keyword evidence="7 11" id="KW-1133">Transmembrane helix</keyword>
<keyword evidence="8 11" id="KW-0472">Membrane</keyword>
<evidence type="ECO:0000256" key="12">
    <source>
        <dbReference type="SAM" id="SignalP"/>
    </source>
</evidence>
<proteinExistence type="inferred from homology"/>
<keyword evidence="5 12" id="KW-0732">Signal</keyword>
<dbReference type="PROSITE" id="PS51450">
    <property type="entry name" value="LRR"/>
    <property type="match status" value="1"/>
</dbReference>
<feature type="domain" description="TIR" evidence="13">
    <location>
        <begin position="703"/>
        <end position="737"/>
    </location>
</feature>
<dbReference type="EnsemblMetazoa" id="G17289.2">
    <property type="protein sequence ID" value="G17289.2:cds"/>
    <property type="gene ID" value="G17289"/>
</dbReference>
<keyword evidence="9" id="KW-0675">Receptor</keyword>
<comment type="similarity">
    <text evidence="2">Belongs to the Toll-like receptor family.</text>
</comment>
<feature type="chain" id="PRO_5042430990" description="TIR domain-containing protein" evidence="12">
    <location>
        <begin position="24"/>
        <end position="737"/>
    </location>
</feature>
<evidence type="ECO:0000256" key="4">
    <source>
        <dbReference type="ARBA" id="ARBA00022692"/>
    </source>
</evidence>
<dbReference type="InterPro" id="IPR000157">
    <property type="entry name" value="TIR_dom"/>
</dbReference>
<organism evidence="14 15">
    <name type="scientific">Magallana gigas</name>
    <name type="common">Pacific oyster</name>
    <name type="synonym">Crassostrea gigas</name>
    <dbReference type="NCBI Taxonomy" id="29159"/>
    <lineage>
        <taxon>Eukaryota</taxon>
        <taxon>Metazoa</taxon>
        <taxon>Spiralia</taxon>
        <taxon>Lophotrochozoa</taxon>
        <taxon>Mollusca</taxon>
        <taxon>Bivalvia</taxon>
        <taxon>Autobranchia</taxon>
        <taxon>Pteriomorphia</taxon>
        <taxon>Ostreida</taxon>
        <taxon>Ostreoidea</taxon>
        <taxon>Ostreidae</taxon>
        <taxon>Magallana</taxon>
    </lineage>
</organism>
<dbReference type="InterPro" id="IPR035897">
    <property type="entry name" value="Toll_tir_struct_dom_sf"/>
</dbReference>
<evidence type="ECO:0000313" key="15">
    <source>
        <dbReference type="Proteomes" id="UP000005408"/>
    </source>
</evidence>
<dbReference type="Proteomes" id="UP000005408">
    <property type="component" value="Unassembled WGS sequence"/>
</dbReference>
<keyword evidence="10" id="KW-0325">Glycoprotein</keyword>
<name>A0A8W8J6P7_MAGGI</name>
<dbReference type="GO" id="GO:0038023">
    <property type="term" value="F:signaling receptor activity"/>
    <property type="evidence" value="ECO:0007669"/>
    <property type="project" value="TreeGrafter"/>
</dbReference>
<dbReference type="Pfam" id="PF13855">
    <property type="entry name" value="LRR_8"/>
    <property type="match status" value="3"/>
</dbReference>
<dbReference type="PANTHER" id="PTHR24365">
    <property type="entry name" value="TOLL-LIKE RECEPTOR"/>
    <property type="match status" value="1"/>
</dbReference>
<dbReference type="InterPro" id="IPR001611">
    <property type="entry name" value="Leu-rich_rpt"/>
</dbReference>
<dbReference type="SUPFAM" id="SSF52200">
    <property type="entry name" value="Toll/Interleukin receptor TIR domain"/>
    <property type="match status" value="1"/>
</dbReference>
<evidence type="ECO:0000256" key="5">
    <source>
        <dbReference type="ARBA" id="ARBA00022729"/>
    </source>
</evidence>
<dbReference type="GO" id="GO:0007165">
    <property type="term" value="P:signal transduction"/>
    <property type="evidence" value="ECO:0007669"/>
    <property type="project" value="InterPro"/>
</dbReference>
<dbReference type="InterPro" id="IPR032675">
    <property type="entry name" value="LRR_dom_sf"/>
</dbReference>
<dbReference type="SMART" id="SM00369">
    <property type="entry name" value="LRR_TYP"/>
    <property type="match status" value="6"/>
</dbReference>
<evidence type="ECO:0000313" key="14">
    <source>
        <dbReference type="EnsemblMetazoa" id="G17289.1:cds"/>
    </source>
</evidence>
<keyword evidence="3" id="KW-0433">Leucine-rich repeat</keyword>
<reference evidence="14" key="1">
    <citation type="submission" date="2022-08" db="UniProtKB">
        <authorList>
            <consortium name="EnsemblMetazoa"/>
        </authorList>
    </citation>
    <scope>IDENTIFICATION</scope>
    <source>
        <strain evidence="14">05x7-T-G4-1.051#20</strain>
    </source>
</reference>
<evidence type="ECO:0000256" key="2">
    <source>
        <dbReference type="ARBA" id="ARBA00009634"/>
    </source>
</evidence>
<keyword evidence="4 11" id="KW-0812">Transmembrane</keyword>
<dbReference type="PANTHER" id="PTHR24365:SF530">
    <property type="entry name" value="MSTPROX-RELATED"/>
    <property type="match status" value="1"/>
</dbReference>
<evidence type="ECO:0000256" key="8">
    <source>
        <dbReference type="ARBA" id="ARBA00023136"/>
    </source>
</evidence>
<evidence type="ECO:0000259" key="13">
    <source>
        <dbReference type="PROSITE" id="PS50104"/>
    </source>
</evidence>
<comment type="subcellular location">
    <subcellularLocation>
        <location evidence="1">Membrane</location>
        <topology evidence="1">Single-pass membrane protein</topology>
    </subcellularLocation>
</comment>
<dbReference type="GO" id="GO:0005886">
    <property type="term" value="C:plasma membrane"/>
    <property type="evidence" value="ECO:0007669"/>
    <property type="project" value="TreeGrafter"/>
</dbReference>
<feature type="transmembrane region" description="Helical" evidence="11">
    <location>
        <begin position="649"/>
        <end position="672"/>
    </location>
</feature>
<keyword evidence="6" id="KW-0677">Repeat</keyword>
<dbReference type="PROSITE" id="PS50104">
    <property type="entry name" value="TIR"/>
    <property type="match status" value="1"/>
</dbReference>
<evidence type="ECO:0000256" key="1">
    <source>
        <dbReference type="ARBA" id="ARBA00004167"/>
    </source>
</evidence>
<dbReference type="SUPFAM" id="SSF52058">
    <property type="entry name" value="L domain-like"/>
    <property type="match status" value="1"/>
</dbReference>
<protein>
    <recommendedName>
        <fullName evidence="13">TIR domain-containing protein</fullName>
    </recommendedName>
</protein>
<keyword evidence="15" id="KW-1185">Reference proteome</keyword>
<accession>A0A8W8J6P7</accession>